<gene>
    <name evidence="9" type="ORF">DFQ04_3276</name>
</gene>
<dbReference type="InterPro" id="IPR007657">
    <property type="entry name" value="Glycosyltransferase_61"/>
</dbReference>
<dbReference type="InterPro" id="IPR049625">
    <property type="entry name" value="Glyco_transf_61_cat"/>
</dbReference>
<dbReference type="GO" id="GO:0016757">
    <property type="term" value="F:glycosyltransferase activity"/>
    <property type="evidence" value="ECO:0007669"/>
    <property type="project" value="UniProtKB-KW"/>
</dbReference>
<dbReference type="GO" id="GO:0016020">
    <property type="term" value="C:membrane"/>
    <property type="evidence" value="ECO:0007669"/>
    <property type="project" value="UniProtKB-SubCell"/>
</dbReference>
<evidence type="ECO:0000256" key="1">
    <source>
        <dbReference type="ARBA" id="ARBA00004167"/>
    </source>
</evidence>
<keyword evidence="10" id="KW-1185">Reference proteome</keyword>
<evidence type="ECO:0000256" key="6">
    <source>
        <dbReference type="ARBA" id="ARBA00023136"/>
    </source>
</evidence>
<proteinExistence type="predicted"/>
<evidence type="ECO:0000256" key="2">
    <source>
        <dbReference type="ARBA" id="ARBA00022676"/>
    </source>
</evidence>
<evidence type="ECO:0000256" key="7">
    <source>
        <dbReference type="ARBA" id="ARBA00023180"/>
    </source>
</evidence>
<evidence type="ECO:0000313" key="9">
    <source>
        <dbReference type="EMBL" id="TDQ14686.1"/>
    </source>
</evidence>
<dbReference type="Pfam" id="PF04577">
    <property type="entry name" value="Glyco_transf_61"/>
    <property type="match status" value="1"/>
</dbReference>
<comment type="caution">
    <text evidence="9">The sequence shown here is derived from an EMBL/GenBank/DDBJ whole genome shotgun (WGS) entry which is preliminary data.</text>
</comment>
<keyword evidence="7" id="KW-0325">Glycoprotein</keyword>
<keyword evidence="6" id="KW-0472">Membrane</keyword>
<evidence type="ECO:0000256" key="4">
    <source>
        <dbReference type="ARBA" id="ARBA00022692"/>
    </source>
</evidence>
<reference evidence="9 10" key="1">
    <citation type="submission" date="2019-03" db="EMBL/GenBank/DDBJ databases">
        <title>Genomic Encyclopedia of Type Strains, Phase III (KMG-III): the genomes of soil and plant-associated and newly described type strains.</title>
        <authorList>
            <person name="Whitman W."/>
        </authorList>
    </citation>
    <scope>NUCLEOTIDE SEQUENCE [LARGE SCALE GENOMIC DNA]</scope>
    <source>
        <strain evidence="9 10">CECT 8446</strain>
    </source>
</reference>
<protein>
    <submittedName>
        <fullName evidence="9">Uncharacterized protein DUF563</fullName>
    </submittedName>
</protein>
<dbReference type="PANTHER" id="PTHR20961">
    <property type="entry name" value="GLYCOSYLTRANSFERASE"/>
    <property type="match status" value="1"/>
</dbReference>
<evidence type="ECO:0000256" key="3">
    <source>
        <dbReference type="ARBA" id="ARBA00022679"/>
    </source>
</evidence>
<keyword evidence="3" id="KW-0808">Transferase</keyword>
<evidence type="ECO:0000259" key="8">
    <source>
        <dbReference type="Pfam" id="PF04577"/>
    </source>
</evidence>
<feature type="domain" description="Glycosyltransferase 61 catalytic" evidence="8">
    <location>
        <begin position="101"/>
        <end position="268"/>
    </location>
</feature>
<name>A0A4R6T2E2_9BACT</name>
<keyword evidence="4" id="KW-0812">Transmembrane</keyword>
<evidence type="ECO:0000313" key="10">
    <source>
        <dbReference type="Proteomes" id="UP000294535"/>
    </source>
</evidence>
<dbReference type="EMBL" id="SNYF01000009">
    <property type="protein sequence ID" value="TDQ14686.1"/>
    <property type="molecule type" value="Genomic_DNA"/>
</dbReference>
<organism evidence="9 10">
    <name type="scientific">Algoriphagus boseongensis</name>
    <dbReference type="NCBI Taxonomy" id="1442587"/>
    <lineage>
        <taxon>Bacteria</taxon>
        <taxon>Pseudomonadati</taxon>
        <taxon>Bacteroidota</taxon>
        <taxon>Cytophagia</taxon>
        <taxon>Cytophagales</taxon>
        <taxon>Cyclobacteriaceae</taxon>
        <taxon>Algoriphagus</taxon>
    </lineage>
</organism>
<comment type="subcellular location">
    <subcellularLocation>
        <location evidence="1">Membrane</location>
        <topology evidence="1">Single-pass membrane protein</topology>
    </subcellularLocation>
</comment>
<keyword evidence="2" id="KW-0328">Glycosyltransferase</keyword>
<dbReference type="PANTHER" id="PTHR20961:SF38">
    <property type="entry name" value="PROTEIN O-LINKED-MANNOSE BETA-1,4-N-ACETYLGLUCOSAMINYLTRANSFERASE 2"/>
    <property type="match status" value="1"/>
</dbReference>
<dbReference type="Proteomes" id="UP000294535">
    <property type="component" value="Unassembled WGS sequence"/>
</dbReference>
<dbReference type="AlphaFoldDB" id="A0A4R6T2E2"/>
<accession>A0A4R6T2E2</accession>
<evidence type="ECO:0000256" key="5">
    <source>
        <dbReference type="ARBA" id="ARBA00022989"/>
    </source>
</evidence>
<sequence length="326" mass="37751">MRQEIIINRKLPANIKTKDLPLFQNSLSARFERLHPLILKNGWVLQDTIFSPGEIKFYSNFTHNSGLGPLPLAKRVAYCATKSWRKIPKGMWVIDEWSANYFHWMTDCLPRIWEGRERDRDCPVILPESYRSLDFVTESLQLIGLKVDFFKSSENVHVDTLILTAKSAEFPNFHEDLVEKTRANLSISSIKEPWRKTYISRKLASKRIANNETEIELLLQKKGFEIVYTEKLTLPQQIKLMGETKILVGLHGAALTNMLFLPREAKVLEMRNFDDDLTHCYFNLASALGLPYYYTLNRGDNKDTIMTNFTIDLEALEEAIKEIESS</sequence>
<keyword evidence="5" id="KW-1133">Transmembrane helix</keyword>